<dbReference type="AlphaFoldDB" id="A0A1H3I6C0"/>
<evidence type="ECO:0000313" key="2">
    <source>
        <dbReference type="Proteomes" id="UP000198672"/>
    </source>
</evidence>
<sequence length="610" mass="67274">MSADTHPPLHRWRLTRLGGFDQVELTNGADLRHLPELDPTLWAVLSCPTVGLDYDAHTLTLLDGDGDGQIRLDDLQTAVRWTCQRLKDPSDLFKHEAGLPLDAINEQTEEGRLIMASAWRILDNLGRTESTVITAAETANTAQIFAGSRFNGDGVVQPSAARDEAIAQAIRDIMRCVGSVPDRSGEAGIDQTLCAAFFAEATEYLAWWAQAEADAAQILPLGEATEAAAECVESVKIKIDDYFTRAQLADYDQRAAEWLNPTESDYAPLAPCTLSLETAELAAFPLARIEPGRALPLRQTLNPRWARELEALREQVVVPLLGDRDNLTEAQWLELNRRFEAHAIWRAQRRGARVAQLGATRLRTLIEGPFQAAILDLIEQDLELAGVSDAIEAVDRLVHYYQHLEPLLQNFVTLRDFYTPEKHAIFQAGTLYLAGRVCELCVRVAEVPHHAALAQHSQLYIAYCTCVRQGADALTIAAAITSGETESLMPGRKGVFYDRQERDWDATIIQISTPANPRQPRLLAPLLEANGWAINGRAQISAAFGQMMTRSAQLPAGAIRSRRDPFADPHPRRRWLWMGLVLLAGLAVVSYQLSAASETIPSHGHEAGAS</sequence>
<name>A0A1H3I6C0_ALLWA</name>
<dbReference type="EMBL" id="FNOW01000040">
    <property type="protein sequence ID" value="SDY23005.1"/>
    <property type="molecule type" value="Genomic_DNA"/>
</dbReference>
<keyword evidence="2" id="KW-1185">Reference proteome</keyword>
<dbReference type="RefSeq" id="WP_177169060.1">
    <property type="nucleotide sequence ID" value="NZ_FNOW01000040.1"/>
</dbReference>
<reference evidence="2" key="1">
    <citation type="submission" date="2016-10" db="EMBL/GenBank/DDBJ databases">
        <authorList>
            <person name="Varghese N."/>
            <person name="Submissions S."/>
        </authorList>
    </citation>
    <scope>NUCLEOTIDE SEQUENCE [LARGE SCALE GENOMIC DNA]</scope>
    <source>
        <strain evidence="2">DSM 173</strain>
    </source>
</reference>
<organism evidence="1 2">
    <name type="scientific">Allochromatium warmingii</name>
    <name type="common">Chromatium warmingii</name>
    <dbReference type="NCBI Taxonomy" id="61595"/>
    <lineage>
        <taxon>Bacteria</taxon>
        <taxon>Pseudomonadati</taxon>
        <taxon>Pseudomonadota</taxon>
        <taxon>Gammaproteobacteria</taxon>
        <taxon>Chromatiales</taxon>
        <taxon>Chromatiaceae</taxon>
        <taxon>Allochromatium</taxon>
    </lineage>
</organism>
<evidence type="ECO:0000313" key="1">
    <source>
        <dbReference type="EMBL" id="SDY23005.1"/>
    </source>
</evidence>
<protein>
    <recommendedName>
        <fullName evidence="3">EF-hand domain-containing protein</fullName>
    </recommendedName>
</protein>
<gene>
    <name evidence="1" type="ORF">SAMN05421644_14015</name>
</gene>
<evidence type="ECO:0008006" key="3">
    <source>
        <dbReference type="Google" id="ProtNLM"/>
    </source>
</evidence>
<dbReference type="STRING" id="61595.SAMN05421644_14015"/>
<proteinExistence type="predicted"/>
<dbReference type="Proteomes" id="UP000198672">
    <property type="component" value="Unassembled WGS sequence"/>
</dbReference>
<accession>A0A1H3I6C0</accession>